<keyword evidence="5" id="KW-0511">Multifunctional enzyme</keyword>
<organism evidence="10 11">
    <name type="scientific">Streptomyces coffeae</name>
    <dbReference type="NCBI Taxonomy" id="621382"/>
    <lineage>
        <taxon>Bacteria</taxon>
        <taxon>Bacillati</taxon>
        <taxon>Actinomycetota</taxon>
        <taxon>Actinomycetes</taxon>
        <taxon>Kitasatosporales</taxon>
        <taxon>Streptomycetaceae</taxon>
        <taxon>Streptomyces</taxon>
    </lineage>
</organism>
<dbReference type="InterPro" id="IPR001227">
    <property type="entry name" value="Ac_transferase_dom_sf"/>
</dbReference>
<keyword evidence="4" id="KW-0045">Antibiotic biosynthesis</keyword>
<evidence type="ECO:0000259" key="9">
    <source>
        <dbReference type="PROSITE" id="PS52004"/>
    </source>
</evidence>
<dbReference type="Pfam" id="PF02801">
    <property type="entry name" value="Ketoacyl-synt_C"/>
    <property type="match status" value="1"/>
</dbReference>
<evidence type="ECO:0000259" key="8">
    <source>
        <dbReference type="PROSITE" id="PS50075"/>
    </source>
</evidence>
<evidence type="ECO:0000313" key="11">
    <source>
        <dbReference type="Proteomes" id="UP000634229"/>
    </source>
</evidence>
<feature type="region of interest" description="Disordered" evidence="7">
    <location>
        <begin position="885"/>
        <end position="932"/>
    </location>
</feature>
<dbReference type="SUPFAM" id="SSF47336">
    <property type="entry name" value="ACP-like"/>
    <property type="match status" value="1"/>
</dbReference>
<evidence type="ECO:0000256" key="2">
    <source>
        <dbReference type="ARBA" id="ARBA00022553"/>
    </source>
</evidence>
<evidence type="ECO:0000256" key="1">
    <source>
        <dbReference type="ARBA" id="ARBA00022450"/>
    </source>
</evidence>
<evidence type="ECO:0000313" key="10">
    <source>
        <dbReference type="EMBL" id="MBL1102636.1"/>
    </source>
</evidence>
<dbReference type="InterPro" id="IPR036736">
    <property type="entry name" value="ACP-like_sf"/>
</dbReference>
<proteinExistence type="predicted"/>
<dbReference type="InterPro" id="IPR014043">
    <property type="entry name" value="Acyl_transferase_dom"/>
</dbReference>
<dbReference type="CDD" id="cd00833">
    <property type="entry name" value="PKS"/>
    <property type="match status" value="1"/>
</dbReference>
<dbReference type="InterPro" id="IPR016035">
    <property type="entry name" value="Acyl_Trfase/lysoPLipase"/>
</dbReference>
<evidence type="ECO:0000256" key="7">
    <source>
        <dbReference type="SAM" id="MobiDB-lite"/>
    </source>
</evidence>
<dbReference type="InterPro" id="IPR016039">
    <property type="entry name" value="Thiolase-like"/>
</dbReference>
<dbReference type="Pfam" id="PF00109">
    <property type="entry name" value="ketoacyl-synt"/>
    <property type="match status" value="1"/>
</dbReference>
<dbReference type="InterPro" id="IPR020841">
    <property type="entry name" value="PKS_Beta-ketoAc_synthase_dom"/>
</dbReference>
<dbReference type="SMART" id="SM00823">
    <property type="entry name" value="PKS_PP"/>
    <property type="match status" value="1"/>
</dbReference>
<dbReference type="PROSITE" id="PS52004">
    <property type="entry name" value="KS3_2"/>
    <property type="match status" value="1"/>
</dbReference>
<dbReference type="Gene3D" id="3.40.366.10">
    <property type="entry name" value="Malonyl-Coenzyme A Acyl Carrier Protein, domain 2"/>
    <property type="match status" value="1"/>
</dbReference>
<dbReference type="InterPro" id="IPR020806">
    <property type="entry name" value="PKS_PP-bd"/>
</dbReference>
<comment type="caution">
    <text evidence="10">The sequence shown here is derived from an EMBL/GenBank/DDBJ whole genome shotgun (WGS) entry which is preliminary data.</text>
</comment>
<dbReference type="InterPro" id="IPR050091">
    <property type="entry name" value="PKS_NRPS_Biosynth_Enz"/>
</dbReference>
<feature type="domain" description="Carrier" evidence="8">
    <location>
        <begin position="952"/>
        <end position="1027"/>
    </location>
</feature>
<dbReference type="InterPro" id="IPR014030">
    <property type="entry name" value="Ketoacyl_synth_N"/>
</dbReference>
<dbReference type="PANTHER" id="PTHR43775:SF51">
    <property type="entry name" value="INACTIVE PHENOLPHTHIOCEROL SYNTHESIS POLYKETIDE SYNTHASE TYPE I PKS1-RELATED"/>
    <property type="match status" value="1"/>
</dbReference>
<feature type="compositionally biased region" description="Polar residues" evidence="7">
    <location>
        <begin position="907"/>
        <end position="925"/>
    </location>
</feature>
<keyword evidence="11" id="KW-1185">Reference proteome</keyword>
<dbReference type="SMART" id="SM00825">
    <property type="entry name" value="PKS_KS"/>
    <property type="match status" value="1"/>
</dbReference>
<dbReference type="EMBL" id="JAERRF010000054">
    <property type="protein sequence ID" value="MBL1102636.1"/>
    <property type="molecule type" value="Genomic_DNA"/>
</dbReference>
<name>A0ABS1NRA6_9ACTN</name>
<dbReference type="Pfam" id="PF16197">
    <property type="entry name" value="KAsynt_C_assoc"/>
    <property type="match status" value="1"/>
</dbReference>
<evidence type="ECO:0000256" key="5">
    <source>
        <dbReference type="ARBA" id="ARBA00023268"/>
    </source>
</evidence>
<feature type="domain" description="Ketosynthase family 3 (KS3)" evidence="9">
    <location>
        <begin position="18"/>
        <end position="439"/>
    </location>
</feature>
<dbReference type="InterPro" id="IPR014031">
    <property type="entry name" value="Ketoacyl_synth_C"/>
</dbReference>
<dbReference type="Gene3D" id="3.40.47.10">
    <property type="match status" value="1"/>
</dbReference>
<sequence>MTIRSRTEPSEGGDAAAGDPVVVVGMACRYPGDVRTPEDLWHLVVSGRDATGGLPADRGWDLAALAGDGPGRSTSQRGGFLYDAAEFDAGFFGISPREAAAMDPQQRLLLEVSWEAAERAGIDPLTLRGSPTGAFIGVGGEDYGCVLQQASDDLAGHAVTGVSPGVASGRLAYVLGLEGPAITVDTASSSSLVALHCAVRALRSGECSLALTGGAAVMSTPRGLVGYSRQGGLAPDGRCKAFSDAADGTAWAEGVGVLLLERLSDARRNGHPVLAVVRGSAVNSDGASAGLTAPNGDAQQRVIGQALADAGLTHDQVDAVEAHGTGTRVGDPVEARALLAAYGRDRGRPLYVGTLKPNLGHAQAAAGVAGVIKTVLALRHGTLPRTLHVDVPTSRVDWSAGAVELLRENTCWPDTGRPRRAGVSSYGISGTNAHVILEQAPPVHEPARNQQRHSGHESHRAVVPWVVSGRTGTALDAQLDRLRSALGTTVDDDVALDAGFSLATGRSAFRHRAVLLAADGKVSEVARGTAGEGRTAMLFSGQGTQVSGMGRALYDRFPVFAEALDTVLDRFAAAMDAPLRDVLWGEHPDDPDALNRTDYAQPLLFAFHVALYRLVESLGVRPDLLAGHSIGEVTAAHVAGVFSLDDACRLVAARGGLMQALPHQGAMVAVRATEDQVLPLLTAQVAIAAVNGPSQVVLAGPETEVLRIAGTLADDGHRTTRLSVSHAFHSPLMDPMLAEFRQVVAQLQFHPPRIPAISHLTGALVADDEWCSPEYWVRHVREPVRFADGIATLRAAGATALLELGPDGTLSAMAAESLAGTPVTAVPALRKDRGAQAALLTALARLHVTGVPVAWRELFAGTDARRVDLPTYAFQRERFWPAVAGGDGTPNGAASHGTAPYDAASHGGTSAAPSHSATIAGQSDGPSPEPRRGTVAVRAAELRGMPGDRRARFLLNLVRDEAATVLGHAEPDRVPMDLSFRELGFDSLTETELRERLGAATGLRLPDTLVFNHPTPAAVADHLAEHWASPEPPSPTAPEPLIASMLERIGEWEAALRSLPPDRAPREAVAARLHDLISTLRQGADPARHNSAEDIDAVPVDQLLDLIDEEFELQ</sequence>
<dbReference type="SUPFAM" id="SSF55048">
    <property type="entry name" value="Probable ACP-binding domain of malonyl-CoA ACP transacylase"/>
    <property type="match status" value="1"/>
</dbReference>
<keyword evidence="2" id="KW-0597">Phosphoprotein</keyword>
<dbReference type="Gene3D" id="3.30.70.3290">
    <property type="match status" value="1"/>
</dbReference>
<keyword evidence="6" id="KW-0012">Acyltransferase</keyword>
<gene>
    <name evidence="10" type="ORF">JK363_39850</name>
</gene>
<dbReference type="InterPro" id="IPR016036">
    <property type="entry name" value="Malonyl_transacylase_ACP-bd"/>
</dbReference>
<dbReference type="SUPFAM" id="SSF53901">
    <property type="entry name" value="Thiolase-like"/>
    <property type="match status" value="1"/>
</dbReference>
<accession>A0ABS1NRA6</accession>
<reference evidence="10 11" key="1">
    <citation type="submission" date="2021-01" db="EMBL/GenBank/DDBJ databases">
        <title>WGS of actinomycetes isolated from Thailand.</title>
        <authorList>
            <person name="Thawai C."/>
        </authorList>
    </citation>
    <scope>NUCLEOTIDE SEQUENCE [LARGE SCALE GENOMIC DNA]</scope>
    <source>
        <strain evidence="10 11">CA1R205</strain>
    </source>
</reference>
<dbReference type="SMART" id="SM00827">
    <property type="entry name" value="PKS_AT"/>
    <property type="match status" value="1"/>
</dbReference>
<dbReference type="PROSITE" id="PS50075">
    <property type="entry name" value="CARRIER"/>
    <property type="match status" value="1"/>
</dbReference>
<dbReference type="Gene3D" id="1.10.1200.10">
    <property type="entry name" value="ACP-like"/>
    <property type="match status" value="1"/>
</dbReference>
<dbReference type="SUPFAM" id="SSF52151">
    <property type="entry name" value="FabD/lysophospholipase-like"/>
    <property type="match status" value="1"/>
</dbReference>
<dbReference type="Pfam" id="PF00698">
    <property type="entry name" value="Acyl_transf_1"/>
    <property type="match status" value="1"/>
</dbReference>
<dbReference type="InterPro" id="IPR009081">
    <property type="entry name" value="PP-bd_ACP"/>
</dbReference>
<evidence type="ECO:0000256" key="6">
    <source>
        <dbReference type="ARBA" id="ARBA00023315"/>
    </source>
</evidence>
<dbReference type="Pfam" id="PF00550">
    <property type="entry name" value="PP-binding"/>
    <property type="match status" value="1"/>
</dbReference>
<dbReference type="InterPro" id="IPR032821">
    <property type="entry name" value="PKS_assoc"/>
</dbReference>
<keyword evidence="1" id="KW-0596">Phosphopantetheine</keyword>
<keyword evidence="3" id="KW-0808">Transferase</keyword>
<dbReference type="PANTHER" id="PTHR43775">
    <property type="entry name" value="FATTY ACID SYNTHASE"/>
    <property type="match status" value="1"/>
</dbReference>
<evidence type="ECO:0000256" key="3">
    <source>
        <dbReference type="ARBA" id="ARBA00022679"/>
    </source>
</evidence>
<protein>
    <submittedName>
        <fullName evidence="10">Type I polyketide synthase</fullName>
    </submittedName>
</protein>
<evidence type="ECO:0000256" key="4">
    <source>
        <dbReference type="ARBA" id="ARBA00023194"/>
    </source>
</evidence>
<dbReference type="Proteomes" id="UP000634229">
    <property type="component" value="Unassembled WGS sequence"/>
</dbReference>